<dbReference type="GO" id="GO:0004359">
    <property type="term" value="F:glutaminase activity"/>
    <property type="evidence" value="ECO:0007669"/>
    <property type="project" value="UniProtKB-EC"/>
</dbReference>
<comment type="catalytic activity">
    <reaction evidence="8">
        <text>5-[(5-phospho-1-deoxy-D-ribulos-1-ylimino)methylamino]-1-(5-phospho-beta-D-ribosyl)imidazole-4-carboxamide + L-glutamine = D-erythro-1-(imidazol-4-yl)glycerol 3-phosphate + 5-amino-1-(5-phospho-beta-D-ribosyl)imidazole-4-carboxamide + L-glutamate + H(+)</text>
        <dbReference type="Rhea" id="RHEA:24793"/>
        <dbReference type="ChEBI" id="CHEBI:15378"/>
        <dbReference type="ChEBI" id="CHEBI:29985"/>
        <dbReference type="ChEBI" id="CHEBI:58278"/>
        <dbReference type="ChEBI" id="CHEBI:58359"/>
        <dbReference type="ChEBI" id="CHEBI:58475"/>
        <dbReference type="ChEBI" id="CHEBI:58525"/>
        <dbReference type="EC" id="4.3.2.10"/>
    </reaction>
</comment>
<dbReference type="PANTHER" id="PTHR42701:SF1">
    <property type="entry name" value="IMIDAZOLE GLYCEROL PHOSPHATE SYNTHASE SUBUNIT HISH"/>
    <property type="match status" value="1"/>
</dbReference>
<protein>
    <recommendedName>
        <fullName evidence="10">Glutamine amidotransferase domain-containing protein</fullName>
    </recommendedName>
</protein>
<keyword evidence="5" id="KW-0315">Glutamine amidotransferase</keyword>
<feature type="non-terminal residue" evidence="11">
    <location>
        <position position="1"/>
    </location>
</feature>
<keyword evidence="4" id="KW-0378">Hydrolase</keyword>
<dbReference type="InterPro" id="IPR010139">
    <property type="entry name" value="Imidazole-glycPsynth_HisH"/>
</dbReference>
<evidence type="ECO:0000313" key="11">
    <source>
        <dbReference type="EMBL" id="KKL21956.1"/>
    </source>
</evidence>
<dbReference type="GO" id="GO:0000107">
    <property type="term" value="F:imidazoleglycerol-phosphate synthase activity"/>
    <property type="evidence" value="ECO:0007669"/>
    <property type="project" value="TreeGrafter"/>
</dbReference>
<comment type="pathway">
    <text evidence="1">Amino-acid biosynthesis; L-histidine biosynthesis; L-histidine from 5-phospho-alpha-D-ribose 1-diphosphate: step 5/9.</text>
</comment>
<comment type="caution">
    <text evidence="11">The sequence shown here is derived from an EMBL/GenBank/DDBJ whole genome shotgun (WGS) entry which is preliminary data.</text>
</comment>
<evidence type="ECO:0000256" key="2">
    <source>
        <dbReference type="ARBA" id="ARBA00011152"/>
    </source>
</evidence>
<evidence type="ECO:0000256" key="5">
    <source>
        <dbReference type="ARBA" id="ARBA00022962"/>
    </source>
</evidence>
<evidence type="ECO:0000256" key="3">
    <source>
        <dbReference type="ARBA" id="ARBA00022605"/>
    </source>
</evidence>
<dbReference type="InterPro" id="IPR029062">
    <property type="entry name" value="Class_I_gatase-like"/>
</dbReference>
<keyword evidence="3" id="KW-0028">Amino-acid biosynthesis</keyword>
<dbReference type="GO" id="GO:0016829">
    <property type="term" value="F:lyase activity"/>
    <property type="evidence" value="ECO:0007669"/>
    <property type="project" value="UniProtKB-KW"/>
</dbReference>
<sequence length="55" mass="6147">FVDPTDSAVVIGSTDYGGRYASAIQDRNVYGFQFHPEKSAEYGLKILENFCELAR</sequence>
<evidence type="ECO:0000256" key="6">
    <source>
        <dbReference type="ARBA" id="ARBA00023102"/>
    </source>
</evidence>
<dbReference type="SUPFAM" id="SSF52317">
    <property type="entry name" value="Class I glutamine amidotransferase-like"/>
    <property type="match status" value="1"/>
</dbReference>
<proteinExistence type="predicted"/>
<dbReference type="Pfam" id="PF00117">
    <property type="entry name" value="GATase"/>
    <property type="match status" value="1"/>
</dbReference>
<evidence type="ECO:0000256" key="4">
    <source>
        <dbReference type="ARBA" id="ARBA00022801"/>
    </source>
</evidence>
<dbReference type="Gene3D" id="3.40.50.880">
    <property type="match status" value="1"/>
</dbReference>
<dbReference type="PANTHER" id="PTHR42701">
    <property type="entry name" value="IMIDAZOLE GLYCEROL PHOSPHATE SYNTHASE SUBUNIT HISH"/>
    <property type="match status" value="1"/>
</dbReference>
<evidence type="ECO:0000256" key="7">
    <source>
        <dbReference type="ARBA" id="ARBA00023239"/>
    </source>
</evidence>
<reference evidence="11" key="1">
    <citation type="journal article" date="2015" name="Nature">
        <title>Complex archaea that bridge the gap between prokaryotes and eukaryotes.</title>
        <authorList>
            <person name="Spang A."/>
            <person name="Saw J.H."/>
            <person name="Jorgensen S.L."/>
            <person name="Zaremba-Niedzwiedzka K."/>
            <person name="Martijn J."/>
            <person name="Lind A.E."/>
            <person name="van Eijk R."/>
            <person name="Schleper C."/>
            <person name="Guy L."/>
            <person name="Ettema T.J."/>
        </authorList>
    </citation>
    <scope>NUCLEOTIDE SEQUENCE</scope>
</reference>
<name>A0A0F9DW86_9ZZZZ</name>
<accession>A0A0F9DW86</accession>
<gene>
    <name evidence="11" type="ORF">LCGC14_2440240</name>
</gene>
<dbReference type="PROSITE" id="PS51273">
    <property type="entry name" value="GATASE_TYPE_1"/>
    <property type="match status" value="1"/>
</dbReference>
<dbReference type="EMBL" id="LAZR01037534">
    <property type="protein sequence ID" value="KKL21956.1"/>
    <property type="molecule type" value="Genomic_DNA"/>
</dbReference>
<evidence type="ECO:0000256" key="9">
    <source>
        <dbReference type="ARBA" id="ARBA00049534"/>
    </source>
</evidence>
<dbReference type="GO" id="GO:0000105">
    <property type="term" value="P:L-histidine biosynthetic process"/>
    <property type="evidence" value="ECO:0007669"/>
    <property type="project" value="UniProtKB-KW"/>
</dbReference>
<comment type="catalytic activity">
    <reaction evidence="9">
        <text>L-glutamine + H2O = L-glutamate + NH4(+)</text>
        <dbReference type="Rhea" id="RHEA:15889"/>
        <dbReference type="ChEBI" id="CHEBI:15377"/>
        <dbReference type="ChEBI" id="CHEBI:28938"/>
        <dbReference type="ChEBI" id="CHEBI:29985"/>
        <dbReference type="ChEBI" id="CHEBI:58359"/>
        <dbReference type="EC" id="3.5.1.2"/>
    </reaction>
</comment>
<evidence type="ECO:0000259" key="10">
    <source>
        <dbReference type="Pfam" id="PF00117"/>
    </source>
</evidence>
<feature type="domain" description="Glutamine amidotransferase" evidence="10">
    <location>
        <begin position="6"/>
        <end position="51"/>
    </location>
</feature>
<organism evidence="11">
    <name type="scientific">marine sediment metagenome</name>
    <dbReference type="NCBI Taxonomy" id="412755"/>
    <lineage>
        <taxon>unclassified sequences</taxon>
        <taxon>metagenomes</taxon>
        <taxon>ecological metagenomes</taxon>
    </lineage>
</organism>
<evidence type="ECO:0000256" key="1">
    <source>
        <dbReference type="ARBA" id="ARBA00005091"/>
    </source>
</evidence>
<dbReference type="InterPro" id="IPR017926">
    <property type="entry name" value="GATASE"/>
</dbReference>
<evidence type="ECO:0000256" key="8">
    <source>
        <dbReference type="ARBA" id="ARBA00047838"/>
    </source>
</evidence>
<keyword evidence="7" id="KW-0456">Lyase</keyword>
<dbReference type="AlphaFoldDB" id="A0A0F9DW86"/>
<keyword evidence="6" id="KW-0368">Histidine biosynthesis</keyword>
<comment type="subunit">
    <text evidence="2">Heterodimer of HisH and HisF.</text>
</comment>